<dbReference type="Proteomes" id="UP001304769">
    <property type="component" value="Unassembled WGS sequence"/>
</dbReference>
<dbReference type="RefSeq" id="WP_323277464.1">
    <property type="nucleotide sequence ID" value="NZ_JAYGGQ010000001.1"/>
</dbReference>
<protein>
    <submittedName>
        <fullName evidence="2">Uncharacterized protein</fullName>
    </submittedName>
</protein>
<evidence type="ECO:0000313" key="3">
    <source>
        <dbReference type="Proteomes" id="UP001304769"/>
    </source>
</evidence>
<organism evidence="2 3">
    <name type="scientific">Sinomonas terricola</name>
    <dbReference type="NCBI Taxonomy" id="3110330"/>
    <lineage>
        <taxon>Bacteria</taxon>
        <taxon>Bacillati</taxon>
        <taxon>Actinomycetota</taxon>
        <taxon>Actinomycetes</taxon>
        <taxon>Micrococcales</taxon>
        <taxon>Micrococcaceae</taxon>
        <taxon>Sinomonas</taxon>
    </lineage>
</organism>
<evidence type="ECO:0000256" key="1">
    <source>
        <dbReference type="SAM" id="MobiDB-lite"/>
    </source>
</evidence>
<reference evidence="2 3" key="1">
    <citation type="submission" date="2023-12" db="EMBL/GenBank/DDBJ databases">
        <title>Sinomonas terricola sp. nov, isolated from litchi orchard soil in Guangdong, PR China.</title>
        <authorList>
            <person name="Jiaxin W."/>
            <person name="Yang Z."/>
            <person name="Honghui Z."/>
        </authorList>
    </citation>
    <scope>NUCLEOTIDE SEQUENCE [LARGE SCALE GENOMIC DNA]</scope>
    <source>
        <strain evidence="2 3">JGH33</strain>
    </source>
</reference>
<dbReference type="EMBL" id="JAYGGQ010000001">
    <property type="protein sequence ID" value="MEA5453715.1"/>
    <property type="molecule type" value="Genomic_DNA"/>
</dbReference>
<gene>
    <name evidence="2" type="ORF">SPF06_03175</name>
</gene>
<sequence>MMSRTLAHSRHLRRQALQRSVSEGAAVQTSTMGVLIADSAPDSLGFFPAHDWSGQTYVVSLAEVSFRAL</sequence>
<feature type="compositionally biased region" description="Polar residues" evidence="1">
    <location>
        <begin position="17"/>
        <end position="26"/>
    </location>
</feature>
<evidence type="ECO:0000313" key="2">
    <source>
        <dbReference type="EMBL" id="MEA5453715.1"/>
    </source>
</evidence>
<name>A0ABU5T241_9MICC</name>
<comment type="caution">
    <text evidence="2">The sequence shown here is derived from an EMBL/GenBank/DDBJ whole genome shotgun (WGS) entry which is preliminary data.</text>
</comment>
<feature type="compositionally biased region" description="Basic residues" evidence="1">
    <location>
        <begin position="7"/>
        <end position="16"/>
    </location>
</feature>
<feature type="region of interest" description="Disordered" evidence="1">
    <location>
        <begin position="1"/>
        <end position="26"/>
    </location>
</feature>
<accession>A0ABU5T241</accession>
<proteinExistence type="predicted"/>
<keyword evidence="3" id="KW-1185">Reference proteome</keyword>